<dbReference type="AlphaFoldDB" id="A0A369N399"/>
<protein>
    <submittedName>
        <fullName evidence="8">FAD-binding protein</fullName>
    </submittedName>
</protein>
<dbReference type="SUPFAM" id="SSF56425">
    <property type="entry name" value="Succinate dehydrogenase/fumarate reductase flavoprotein, catalytic domain"/>
    <property type="match status" value="1"/>
</dbReference>
<gene>
    <name evidence="8" type="ORF">C1871_09925</name>
</gene>
<keyword evidence="6" id="KW-0732">Signal</keyword>
<keyword evidence="4" id="KW-0560">Oxidoreductase</keyword>
<dbReference type="GO" id="GO:0008202">
    <property type="term" value="P:steroid metabolic process"/>
    <property type="evidence" value="ECO:0007669"/>
    <property type="project" value="UniProtKB-ARBA"/>
</dbReference>
<dbReference type="PANTHER" id="PTHR43400">
    <property type="entry name" value="FUMARATE REDUCTASE"/>
    <property type="match status" value="1"/>
</dbReference>
<dbReference type="GO" id="GO:0033765">
    <property type="term" value="F:steroid dehydrogenase activity, acting on the CH-CH group of donors"/>
    <property type="evidence" value="ECO:0007669"/>
    <property type="project" value="UniProtKB-ARBA"/>
</dbReference>
<name>A0A369N399_EGGLN</name>
<dbReference type="PROSITE" id="PS51318">
    <property type="entry name" value="TAT"/>
    <property type="match status" value="1"/>
</dbReference>
<dbReference type="SUPFAM" id="SSF51905">
    <property type="entry name" value="FAD/NAD(P)-binding domain"/>
    <property type="match status" value="1"/>
</dbReference>
<evidence type="ECO:0000256" key="3">
    <source>
        <dbReference type="ARBA" id="ARBA00022827"/>
    </source>
</evidence>
<feature type="region of interest" description="Disordered" evidence="5">
    <location>
        <begin position="30"/>
        <end position="61"/>
    </location>
</feature>
<dbReference type="InterPro" id="IPR006311">
    <property type="entry name" value="TAT_signal"/>
</dbReference>
<dbReference type="InterPro" id="IPR027477">
    <property type="entry name" value="Succ_DH/fumarate_Rdtase_cat_sf"/>
</dbReference>
<accession>A0A369N399</accession>
<dbReference type="EMBL" id="PPTY01000017">
    <property type="protein sequence ID" value="RDB84330.1"/>
    <property type="molecule type" value="Genomic_DNA"/>
</dbReference>
<dbReference type="InterPro" id="IPR003953">
    <property type="entry name" value="FAD-dep_OxRdtase_2_FAD-bd"/>
</dbReference>
<evidence type="ECO:0000256" key="6">
    <source>
        <dbReference type="SAM" id="SignalP"/>
    </source>
</evidence>
<evidence type="ECO:0000313" key="9">
    <source>
        <dbReference type="Proteomes" id="UP000253857"/>
    </source>
</evidence>
<organism evidence="8 9">
    <name type="scientific">Eggerthella lenta</name>
    <name type="common">Eubacterium lentum</name>
    <dbReference type="NCBI Taxonomy" id="84112"/>
    <lineage>
        <taxon>Bacteria</taxon>
        <taxon>Bacillati</taxon>
        <taxon>Actinomycetota</taxon>
        <taxon>Coriobacteriia</taxon>
        <taxon>Eggerthellales</taxon>
        <taxon>Eggerthellaceae</taxon>
        <taxon>Eggerthella</taxon>
    </lineage>
</organism>
<feature type="chain" id="PRO_5038764585" evidence="6">
    <location>
        <begin position="21"/>
        <end position="544"/>
    </location>
</feature>
<dbReference type="Pfam" id="PF00890">
    <property type="entry name" value="FAD_binding_2"/>
    <property type="match status" value="1"/>
</dbReference>
<feature type="signal peptide" evidence="6">
    <location>
        <begin position="1"/>
        <end position="20"/>
    </location>
</feature>
<dbReference type="Proteomes" id="UP000253857">
    <property type="component" value="Unassembled WGS sequence"/>
</dbReference>
<dbReference type="Gene3D" id="3.90.700.10">
    <property type="entry name" value="Succinate dehydrogenase/fumarate reductase flavoprotein, catalytic domain"/>
    <property type="match status" value="1"/>
</dbReference>
<dbReference type="InterPro" id="IPR050315">
    <property type="entry name" value="FAD-oxidoreductase_2"/>
</dbReference>
<dbReference type="RefSeq" id="WP_081956846.1">
    <property type="nucleotide sequence ID" value="NZ_AP031442.1"/>
</dbReference>
<feature type="domain" description="FAD-dependent oxidoreductase 2 FAD-binding" evidence="7">
    <location>
        <begin position="67"/>
        <end position="513"/>
    </location>
</feature>
<evidence type="ECO:0000256" key="5">
    <source>
        <dbReference type="SAM" id="MobiDB-lite"/>
    </source>
</evidence>
<dbReference type="NCBIfam" id="TIGR01409">
    <property type="entry name" value="TAT_signal_seq"/>
    <property type="match status" value="1"/>
</dbReference>
<evidence type="ECO:0000256" key="4">
    <source>
        <dbReference type="ARBA" id="ARBA00023002"/>
    </source>
</evidence>
<dbReference type="PANTHER" id="PTHR43400:SF10">
    <property type="entry name" value="3-OXOSTEROID 1-DEHYDROGENASE"/>
    <property type="match status" value="1"/>
</dbReference>
<evidence type="ECO:0000256" key="1">
    <source>
        <dbReference type="ARBA" id="ARBA00001974"/>
    </source>
</evidence>
<reference evidence="8 9" key="1">
    <citation type="journal article" date="2018" name="Elife">
        <title>Discovery and characterization of a prevalent human gut bacterial enzyme sufficient for the inactivation of a family of plant toxins.</title>
        <authorList>
            <person name="Koppel N."/>
            <person name="Bisanz J.E."/>
            <person name="Pandelia M.E."/>
            <person name="Turnbaugh P.J."/>
            <person name="Balskus E.P."/>
        </authorList>
    </citation>
    <scope>NUCLEOTIDE SEQUENCE [LARGE SCALE GENOMIC DNA]</scope>
    <source>
        <strain evidence="8 9">FAA1-1-60AUCSF</strain>
    </source>
</reference>
<keyword evidence="3" id="KW-0274">FAD</keyword>
<evidence type="ECO:0000256" key="2">
    <source>
        <dbReference type="ARBA" id="ARBA00022630"/>
    </source>
</evidence>
<evidence type="ECO:0000313" key="8">
    <source>
        <dbReference type="EMBL" id="RDB84330.1"/>
    </source>
</evidence>
<comment type="cofactor">
    <cofactor evidence="1">
        <name>FAD</name>
        <dbReference type="ChEBI" id="CHEBI:57692"/>
    </cofactor>
</comment>
<evidence type="ECO:0000259" key="7">
    <source>
        <dbReference type="Pfam" id="PF00890"/>
    </source>
</evidence>
<dbReference type="InterPro" id="IPR019546">
    <property type="entry name" value="TAT_signal_bac_arc"/>
</dbReference>
<dbReference type="Gene3D" id="3.50.50.60">
    <property type="entry name" value="FAD/NAD(P)-binding domain"/>
    <property type="match status" value="1"/>
</dbReference>
<comment type="caution">
    <text evidence="8">The sequence shown here is derived from an EMBL/GenBank/DDBJ whole genome shotgun (WGS) entry which is preliminary data.</text>
</comment>
<dbReference type="InterPro" id="IPR036188">
    <property type="entry name" value="FAD/NAD-bd_sf"/>
</dbReference>
<dbReference type="PROSITE" id="PS51257">
    <property type="entry name" value="PROKAR_LIPOPROTEIN"/>
    <property type="match status" value="1"/>
</dbReference>
<keyword evidence="2" id="KW-0285">Flavoprotein</keyword>
<proteinExistence type="predicted"/>
<sequence length="544" mass="56603">MGTSMDRRSFLGLSALGALAAGAGLAGCAPQQGNASAPTADAAEGASQEQASGGIPRKEGSSTKECDVVVVGAGAAGLMAALKLGEAGKKVIVVEKAPSASMSNFSMCGGPAACETKLQEQEGETVTLDTLFGYMYDFSRTSVNGALLRNCVAGTSDALNSMIDLGIPMSLWPDVYGNGFRARHYLESEGEERVAPLVQAIEAAGGEFLYGAGGEKIIMEDGAVRGLQTDKGVDVLAPNVVVCTGGFLGGEDMQMQVFNTPVFSLGNSLSDGAGINMVLDAGGALDRNFAILGNECGAVAAATQGSPFTEDWHNVNEHYGYWLFGGLYTDTAGERFIDESRIAEFPLAIGGEALVRAGKAYVVMDSDYYEGVLGDGIFAYLGEPASWVSGAEADYYKTTPENAEAHLQQAIDEGWGCKADTVAELAEKFSLDALEATVERYNGFCEAGVDSDFGKDVAFLKPVKTAPFYAFEYVPSAWGTNGGVKVDSHLRAMDAENNPIPGLYVAGVDQGSAYCVPYYTNPGASVGLALGSGVYVAKEIAGTK</sequence>